<sequence length="71" mass="7785">MTTKTDVLIGLLKYSDNGPTATEVVAREANVPVQIANNILRGLREIGLIECENELIELTSNQRVKLAIHAI</sequence>
<reference evidence="1 2" key="1">
    <citation type="submission" date="2015-06" db="EMBL/GenBank/DDBJ databases">
        <title>New insights into the roles of widespread benthic archaea in carbon and nitrogen cycling.</title>
        <authorList>
            <person name="Lazar C.S."/>
            <person name="Baker B.J."/>
            <person name="Seitz K.W."/>
            <person name="Hyde A.S."/>
            <person name="Dick G.J."/>
            <person name="Hinrichs K.-U."/>
            <person name="Teske A.P."/>
        </authorList>
    </citation>
    <scope>NUCLEOTIDE SEQUENCE [LARGE SCALE GENOMIC DNA]</scope>
    <source>
        <strain evidence="1">SG8-32-1</strain>
    </source>
</reference>
<evidence type="ECO:0008006" key="3">
    <source>
        <dbReference type="Google" id="ProtNLM"/>
    </source>
</evidence>
<name>A0A0M0BP50_9ARCH</name>
<feature type="non-terminal residue" evidence="1">
    <location>
        <position position="71"/>
    </location>
</feature>
<proteinExistence type="predicted"/>
<protein>
    <recommendedName>
        <fullName evidence="3">DprA winged helix domain-containing protein</fullName>
    </recommendedName>
</protein>
<evidence type="ECO:0000313" key="1">
    <source>
        <dbReference type="EMBL" id="KON30357.1"/>
    </source>
</evidence>
<dbReference type="AlphaFoldDB" id="A0A0M0BP50"/>
<gene>
    <name evidence="1" type="ORF">AC477_05030</name>
</gene>
<accession>A0A0M0BP50</accession>
<comment type="caution">
    <text evidence="1">The sequence shown here is derived from an EMBL/GenBank/DDBJ whole genome shotgun (WGS) entry which is preliminary data.</text>
</comment>
<dbReference type="EMBL" id="LFWU01000126">
    <property type="protein sequence ID" value="KON30357.1"/>
    <property type="molecule type" value="Genomic_DNA"/>
</dbReference>
<organism evidence="1 2">
    <name type="scientific">miscellaneous Crenarchaeota group-1 archaeon SG8-32-1</name>
    <dbReference type="NCBI Taxonomy" id="1685124"/>
    <lineage>
        <taxon>Archaea</taxon>
        <taxon>Candidatus Bathyarchaeota</taxon>
        <taxon>MCG-1</taxon>
    </lineage>
</organism>
<evidence type="ECO:0000313" key="2">
    <source>
        <dbReference type="Proteomes" id="UP000037237"/>
    </source>
</evidence>
<dbReference type="Proteomes" id="UP000037237">
    <property type="component" value="Unassembled WGS sequence"/>
</dbReference>